<dbReference type="RefSeq" id="WP_095307619.1">
    <property type="nucleotide sequence ID" value="NZ_JAMAWL010000005.1"/>
</dbReference>
<dbReference type="InterPro" id="IPR024923">
    <property type="entry name" value="PG_synth_SpoVB"/>
</dbReference>
<feature type="transmembrane region" description="Helical" evidence="6">
    <location>
        <begin position="243"/>
        <end position="263"/>
    </location>
</feature>
<evidence type="ECO:0000256" key="1">
    <source>
        <dbReference type="ARBA" id="ARBA00004651"/>
    </source>
</evidence>
<dbReference type="GO" id="GO:0005886">
    <property type="term" value="C:plasma membrane"/>
    <property type="evidence" value="ECO:0007669"/>
    <property type="project" value="UniProtKB-SubCell"/>
</dbReference>
<dbReference type="PANTHER" id="PTHR30250:SF21">
    <property type="entry name" value="LIPID II FLIPPASE MURJ"/>
    <property type="match status" value="1"/>
</dbReference>
<evidence type="ECO:0000256" key="5">
    <source>
        <dbReference type="ARBA" id="ARBA00023136"/>
    </source>
</evidence>
<name>A0A417YAA6_9BACI</name>
<dbReference type="PIRSF" id="PIRSF038958">
    <property type="entry name" value="PG_synth_SpoVB"/>
    <property type="match status" value="1"/>
</dbReference>
<dbReference type="Proteomes" id="UP000285456">
    <property type="component" value="Unassembled WGS sequence"/>
</dbReference>
<dbReference type="Pfam" id="PF01943">
    <property type="entry name" value="Polysacc_synt"/>
    <property type="match status" value="1"/>
</dbReference>
<evidence type="ECO:0000256" key="6">
    <source>
        <dbReference type="SAM" id="Phobius"/>
    </source>
</evidence>
<feature type="transmembrane region" description="Helical" evidence="6">
    <location>
        <begin position="20"/>
        <end position="42"/>
    </location>
</feature>
<evidence type="ECO:0000256" key="3">
    <source>
        <dbReference type="ARBA" id="ARBA00022692"/>
    </source>
</evidence>
<evidence type="ECO:0000313" key="7">
    <source>
        <dbReference type="EMBL" id="RHW29638.1"/>
    </source>
</evidence>
<dbReference type="InterPro" id="IPR050833">
    <property type="entry name" value="Poly_Biosynth_Transport"/>
</dbReference>
<feature type="transmembrane region" description="Helical" evidence="6">
    <location>
        <begin position="493"/>
        <end position="514"/>
    </location>
</feature>
<dbReference type="OrthoDB" id="9775950at2"/>
<proteinExistence type="predicted"/>
<feature type="transmembrane region" description="Helical" evidence="6">
    <location>
        <begin position="465"/>
        <end position="487"/>
    </location>
</feature>
<dbReference type="CDD" id="cd13124">
    <property type="entry name" value="MATE_SpoVB_like"/>
    <property type="match status" value="1"/>
</dbReference>
<dbReference type="PANTHER" id="PTHR30250">
    <property type="entry name" value="PST FAMILY PREDICTED COLANIC ACID TRANSPORTER"/>
    <property type="match status" value="1"/>
</dbReference>
<keyword evidence="8" id="KW-1185">Reference proteome</keyword>
<organism evidence="7 8">
    <name type="scientific">Oceanobacillus profundus</name>
    <dbReference type="NCBI Taxonomy" id="372463"/>
    <lineage>
        <taxon>Bacteria</taxon>
        <taxon>Bacillati</taxon>
        <taxon>Bacillota</taxon>
        <taxon>Bacilli</taxon>
        <taxon>Bacillales</taxon>
        <taxon>Bacillaceae</taxon>
        <taxon>Oceanobacillus</taxon>
    </lineage>
</organism>
<reference evidence="7 8" key="1">
    <citation type="journal article" date="2007" name="Int. J. Syst. Evol. Microbiol.">
        <title>Oceanobacillus profundus sp. nov., isolated from a deep-sea sediment core.</title>
        <authorList>
            <person name="Kim Y.G."/>
            <person name="Choi D.H."/>
            <person name="Hyun S."/>
            <person name="Cho B.C."/>
        </authorList>
    </citation>
    <scope>NUCLEOTIDE SEQUENCE [LARGE SCALE GENOMIC DNA]</scope>
    <source>
        <strain evidence="7 8">DSM 18246</strain>
    </source>
</reference>
<sequence>MSKIIRGTMLLTGASFLSKFLGMIYVIPFNVLVGAVGGALYGYAYTPYSIFLSISTVGIPSAVSKFISKYNSLGDYETGMRMFRLASLLMLGTGLFAFLMLYFSADWIAGFQIKGEDTPITADDVAFVTRMVSIALIIIPSMSILRGFFQGHQSMGPTAVSQVVEQIVRIGFILIGAYIIIHLLGGTIVTAVGFATFAAFIGAVGSCLVLAIYWKKRKPFIKKQIAQQKYTYAIPTRDLFKELFRYAGPFVLVGLAIPLYQLVDQFTFQPAMLASGREDIWVSAASAIMTYGHKVVIIPMTVATGLSLAMLPSLTESFTQKNEVMYTKQINQALQIILVVVIPASVGIAILSNEAYGALYGMENIGVTGSLLAWYAPVALLFALFTVTAGILQGIDQQNYAVLSLMAGVLAKVLLNSQLIHVFGAKGAIFGTALAAGIAVTLNLWRLKKALNFKLKQTIKRTILIGIFTLIMCIVVWTLKAVMGLFLPYETSRWATIVMLGIGAGSGAIVYFVLAYKSTLLEHIFGGRIPVVGRFLGR</sequence>
<accession>A0A417YAA6</accession>
<evidence type="ECO:0000256" key="2">
    <source>
        <dbReference type="ARBA" id="ARBA00022475"/>
    </source>
</evidence>
<feature type="transmembrane region" description="Helical" evidence="6">
    <location>
        <begin position="166"/>
        <end position="185"/>
    </location>
</feature>
<comment type="subcellular location">
    <subcellularLocation>
        <location evidence="1">Cell membrane</location>
        <topology evidence="1">Multi-pass membrane protein</topology>
    </subcellularLocation>
</comment>
<feature type="transmembrane region" description="Helical" evidence="6">
    <location>
        <begin position="399"/>
        <end position="415"/>
    </location>
</feature>
<keyword evidence="5 6" id="KW-0472">Membrane</keyword>
<feature type="transmembrane region" description="Helical" evidence="6">
    <location>
        <begin position="48"/>
        <end position="67"/>
    </location>
</feature>
<keyword evidence="2" id="KW-1003">Cell membrane</keyword>
<dbReference type="InterPro" id="IPR002797">
    <property type="entry name" value="Polysacc_synth"/>
</dbReference>
<feature type="transmembrane region" description="Helical" evidence="6">
    <location>
        <begin position="291"/>
        <end position="312"/>
    </location>
</feature>
<feature type="transmembrane region" description="Helical" evidence="6">
    <location>
        <begin position="191"/>
        <end position="214"/>
    </location>
</feature>
<feature type="transmembrane region" description="Helical" evidence="6">
    <location>
        <begin position="88"/>
        <end position="105"/>
    </location>
</feature>
<feature type="transmembrane region" description="Helical" evidence="6">
    <location>
        <begin position="125"/>
        <end position="145"/>
    </location>
</feature>
<dbReference type="EMBL" id="QWEH01000022">
    <property type="protein sequence ID" value="RHW29638.1"/>
    <property type="molecule type" value="Genomic_DNA"/>
</dbReference>
<evidence type="ECO:0000256" key="4">
    <source>
        <dbReference type="ARBA" id="ARBA00022989"/>
    </source>
</evidence>
<feature type="transmembrane region" description="Helical" evidence="6">
    <location>
        <begin position="333"/>
        <end position="352"/>
    </location>
</feature>
<comment type="caution">
    <text evidence="7">The sequence shown here is derived from an EMBL/GenBank/DDBJ whole genome shotgun (WGS) entry which is preliminary data.</text>
</comment>
<dbReference type="AlphaFoldDB" id="A0A417YAA6"/>
<feature type="transmembrane region" description="Helical" evidence="6">
    <location>
        <begin position="372"/>
        <end position="392"/>
    </location>
</feature>
<keyword evidence="3 6" id="KW-0812">Transmembrane</keyword>
<feature type="transmembrane region" description="Helical" evidence="6">
    <location>
        <begin position="427"/>
        <end position="445"/>
    </location>
</feature>
<protein>
    <submittedName>
        <fullName evidence="7">Polysaccharide biosynthesis protein</fullName>
    </submittedName>
</protein>
<evidence type="ECO:0000313" key="8">
    <source>
        <dbReference type="Proteomes" id="UP000285456"/>
    </source>
</evidence>
<keyword evidence="4 6" id="KW-1133">Transmembrane helix</keyword>
<gene>
    <name evidence="7" type="ORF">D1B32_21280</name>
</gene>